<organism evidence="2">
    <name type="scientific">viral metagenome</name>
    <dbReference type="NCBI Taxonomy" id="1070528"/>
    <lineage>
        <taxon>unclassified sequences</taxon>
        <taxon>metagenomes</taxon>
        <taxon>organismal metagenomes</taxon>
    </lineage>
</organism>
<proteinExistence type="predicted"/>
<reference evidence="2" key="1">
    <citation type="submission" date="2020-03" db="EMBL/GenBank/DDBJ databases">
        <title>The deep terrestrial virosphere.</title>
        <authorList>
            <person name="Holmfeldt K."/>
            <person name="Nilsson E."/>
            <person name="Simone D."/>
            <person name="Lopez-Fernandez M."/>
            <person name="Wu X."/>
            <person name="de Brujin I."/>
            <person name="Lundin D."/>
            <person name="Andersson A."/>
            <person name="Bertilsson S."/>
            <person name="Dopson M."/>
        </authorList>
    </citation>
    <scope>NUCLEOTIDE SEQUENCE</scope>
    <source>
        <strain evidence="2">TM448B00343</strain>
    </source>
</reference>
<evidence type="ECO:0000256" key="1">
    <source>
        <dbReference type="SAM" id="MobiDB-lite"/>
    </source>
</evidence>
<protein>
    <submittedName>
        <fullName evidence="2">Uncharacterized protein</fullName>
    </submittedName>
</protein>
<gene>
    <name evidence="2" type="ORF">TM448B00343_0004</name>
</gene>
<sequence>MEERNELAIIVKESGLESAKAQVMLEQFSDYFKVAADWEVKAKTLAVTNADQVAEMKMARTGRLFLREKRIAIEKTRKELKEQALREGKAIDGIANVLKALIVPIEEYLEQQERFVEIKAAAEAEARRIETEKKAEEERIAKEKAEAEERERIRMENIRLQKEAEERERAITAERAKVEAERQRKEKELAEERARVERERQAEREKAEAERAKVEAEKVAVEAKLKAIITCPKCGHKFSSGDSR</sequence>
<dbReference type="EMBL" id="MT144611">
    <property type="protein sequence ID" value="QJH94998.1"/>
    <property type="molecule type" value="Genomic_DNA"/>
</dbReference>
<accession>A0A6M3XB97</accession>
<feature type="region of interest" description="Disordered" evidence="1">
    <location>
        <begin position="176"/>
        <end position="215"/>
    </location>
</feature>
<evidence type="ECO:0000313" key="2">
    <source>
        <dbReference type="EMBL" id="QJH94998.1"/>
    </source>
</evidence>
<dbReference type="AlphaFoldDB" id="A0A6M3XB97"/>
<name>A0A6M3XB97_9ZZZZ</name>